<feature type="domain" description="DUF4189" evidence="2">
    <location>
        <begin position="59"/>
        <end position="154"/>
    </location>
</feature>
<reference evidence="3 4" key="2">
    <citation type="journal article" date="2010" name="Stand. Genomic Sci.">
        <title>Complete genome sequence of Sebaldella termitidis type strain (NCTC 11300).</title>
        <authorList>
            <person name="Harmon-Smith M."/>
            <person name="Celia L."/>
            <person name="Chertkov O."/>
            <person name="Lapidus A."/>
            <person name="Copeland A."/>
            <person name="Glavina Del Rio T."/>
            <person name="Nolan M."/>
            <person name="Lucas S."/>
            <person name="Tice H."/>
            <person name="Cheng J.F."/>
            <person name="Han C."/>
            <person name="Detter J.C."/>
            <person name="Bruce D."/>
            <person name="Goodwin L."/>
            <person name="Pitluck S."/>
            <person name="Pati A."/>
            <person name="Liolios K."/>
            <person name="Ivanova N."/>
            <person name="Mavromatis K."/>
            <person name="Mikhailova N."/>
            <person name="Chen A."/>
            <person name="Palaniappan K."/>
            <person name="Land M."/>
            <person name="Hauser L."/>
            <person name="Chang Y.J."/>
            <person name="Jeffries C.D."/>
            <person name="Brettin T."/>
            <person name="Goker M."/>
            <person name="Beck B."/>
            <person name="Bristow J."/>
            <person name="Eisen J.A."/>
            <person name="Markowitz V."/>
            <person name="Hugenholtz P."/>
            <person name="Kyrpides N.C."/>
            <person name="Klenk H.P."/>
            <person name="Chen F."/>
        </authorList>
    </citation>
    <scope>NUCLEOTIDE SEQUENCE [LARGE SCALE GENOMIC DNA]</scope>
    <source>
        <strain evidence="4">ATCC 33386 / NCTC 11300</strain>
    </source>
</reference>
<dbReference type="Proteomes" id="UP000000845">
    <property type="component" value="Chromosome"/>
</dbReference>
<sequence length="169" mass="18534">MKKLLFFILILFGVLSVQSLANGCSAQICTCPGGGYVTTGQYCPVYNNNTPSQPVLTKWYAFSYDKNKNIYGVGTGYDKKTAQNEALKNCGTSECKIEKSQKIPGGISLAAVSSNGVMVTYSSFGSSTWEQYEKRIDNLIKKCKAKGGSNCKLVFDSAYLYRKDKNLGY</sequence>
<name>D1ALK9_SEBTE</name>
<reference evidence="4" key="1">
    <citation type="submission" date="2009-09" db="EMBL/GenBank/DDBJ databases">
        <title>The complete chromosome of Sebaldella termitidis ATCC 33386.</title>
        <authorList>
            <consortium name="US DOE Joint Genome Institute (JGI-PGF)"/>
            <person name="Lucas S."/>
            <person name="Copeland A."/>
            <person name="Lapidus A."/>
            <person name="Glavina del Rio T."/>
            <person name="Dalin E."/>
            <person name="Tice H."/>
            <person name="Bruce D."/>
            <person name="Goodwin L."/>
            <person name="Pitluck S."/>
            <person name="Kyrpides N."/>
            <person name="Mavromatis K."/>
            <person name="Ivanova N."/>
            <person name="Mikhailova N."/>
            <person name="Sims D."/>
            <person name="Meincke L."/>
            <person name="Brettin T."/>
            <person name="Detter J.C."/>
            <person name="Han C."/>
            <person name="Larimer F."/>
            <person name="Land M."/>
            <person name="Hauser L."/>
            <person name="Markowitz V."/>
            <person name="Cheng J.F."/>
            <person name="Hugenholtz P."/>
            <person name="Woyke T."/>
            <person name="Wu D."/>
            <person name="Eisen J.A."/>
        </authorList>
    </citation>
    <scope>NUCLEOTIDE SEQUENCE [LARGE SCALE GENOMIC DNA]</scope>
    <source>
        <strain evidence="4">ATCC 33386 / NCTC 11300</strain>
    </source>
</reference>
<keyword evidence="1" id="KW-0732">Signal</keyword>
<accession>D1ALK9</accession>
<keyword evidence="4" id="KW-1185">Reference proteome</keyword>
<evidence type="ECO:0000259" key="2">
    <source>
        <dbReference type="Pfam" id="PF13827"/>
    </source>
</evidence>
<dbReference type="EMBL" id="CP001739">
    <property type="protein sequence ID" value="ACZ09352.1"/>
    <property type="molecule type" value="Genomic_DNA"/>
</dbReference>
<evidence type="ECO:0000313" key="4">
    <source>
        <dbReference type="Proteomes" id="UP000000845"/>
    </source>
</evidence>
<dbReference type="KEGG" id="str:Sterm_2499"/>
<dbReference type="AlphaFoldDB" id="D1ALK9"/>
<evidence type="ECO:0000256" key="1">
    <source>
        <dbReference type="SAM" id="SignalP"/>
    </source>
</evidence>
<proteinExistence type="predicted"/>
<evidence type="ECO:0000313" key="3">
    <source>
        <dbReference type="EMBL" id="ACZ09352.1"/>
    </source>
</evidence>
<dbReference type="InterPro" id="IPR025240">
    <property type="entry name" value="DUF4189"/>
</dbReference>
<dbReference type="RefSeq" id="WP_012861946.1">
    <property type="nucleotide sequence ID" value="NC_013517.1"/>
</dbReference>
<feature type="signal peptide" evidence="1">
    <location>
        <begin position="1"/>
        <end position="21"/>
    </location>
</feature>
<dbReference type="Pfam" id="PF13827">
    <property type="entry name" value="DUF4189"/>
    <property type="match status" value="1"/>
</dbReference>
<protein>
    <recommendedName>
        <fullName evidence="2">DUF4189 domain-containing protein</fullName>
    </recommendedName>
</protein>
<organism evidence="3 4">
    <name type="scientific">Sebaldella termitidis (strain ATCC 33386 / NCTC 11300)</name>
    <dbReference type="NCBI Taxonomy" id="526218"/>
    <lineage>
        <taxon>Bacteria</taxon>
        <taxon>Fusobacteriati</taxon>
        <taxon>Fusobacteriota</taxon>
        <taxon>Fusobacteriia</taxon>
        <taxon>Fusobacteriales</taxon>
        <taxon>Leptotrichiaceae</taxon>
        <taxon>Sebaldella</taxon>
    </lineage>
</organism>
<feature type="chain" id="PRO_5003019933" description="DUF4189 domain-containing protein" evidence="1">
    <location>
        <begin position="22"/>
        <end position="169"/>
    </location>
</feature>
<gene>
    <name evidence="3" type="ordered locus">Sterm_2499</name>
</gene>
<dbReference type="HOGENOM" id="CLU_1577414_0_0_0"/>